<evidence type="ECO:0000256" key="3">
    <source>
        <dbReference type="ARBA" id="ARBA00022692"/>
    </source>
</evidence>
<evidence type="ECO:0000256" key="4">
    <source>
        <dbReference type="ARBA" id="ARBA00022989"/>
    </source>
</evidence>
<sequence length="770" mass="79311">MSWAAIVLVARLEWRRRRAALLALGLVIGLAGGLVVAGAVVTRRTTSAYPRLVEAVHRDDARVFAPVDHPGLSEAVPSLPEVRASWTARMWVGEVAATGLDLRYSTVTAPVERERPDLASPVVLRGRAPDPAAVDEVLLSEAFAGHAGLSVGSAFTLRMLTLDQFHRFATGFGAPAGPAMPVRVVGIMRMPSWGTLTSHVLSTPAFAARYAAAELGRITYVRLDRPVADRTAFRTGLDRLAAARPVVRREGAGHTDYEVVFPAESEDALVRPARRAAAAGLLLADAVAAAVVLLVVVQALARHHAGSARAQRIEAMLGLTTAERVTARLLPIVVTAVVATATALACGIAAGLVQPIGGLAGFDPRPGFRADPAAAGLGAAAVGLTVAVVAAGASALAGRSARGRRRPGRGPVPGGPAVLAGLRLGAAGTGRGTVGLTAAIAVAVAALTVGLSLDRLVSTPDRWGGSADLVVSDVLDEDLVRFRADPRVVGLAEALSGSVLIDGERVEAYAHRSWKGSVGPTVVDGRLPATVDEVCLGVRFAERHGLRVADTLTVTARDGTTRRLRVVGVGVGASLGDGSRLGGGVLLHPDTIGTVVLSEGYREGHLRVAPGALDDLVDDLGADREIYPRELPPEIGVLDGLRVVPSAVAAVMALAVVLVLLHALRGARRRSRRNLAVLGALGFTAAGQATVLAIVALRIALPAVLVGVPVGYGAGRIVWHEVATGSGVGGDAWLPVRIAVAGAVAVLGLAVVLAVAGRRTGRDRSARYLR</sequence>
<keyword evidence="8" id="KW-0449">Lipoprotein</keyword>
<dbReference type="GO" id="GO:0005886">
    <property type="term" value="C:plasma membrane"/>
    <property type="evidence" value="ECO:0007669"/>
    <property type="project" value="UniProtKB-SubCell"/>
</dbReference>
<evidence type="ECO:0000256" key="5">
    <source>
        <dbReference type="ARBA" id="ARBA00023136"/>
    </source>
</evidence>
<keyword evidence="3 6" id="KW-0812">Transmembrane</keyword>
<dbReference type="OrthoDB" id="3561385at2"/>
<name>A0A1M7RK56_9ACTN</name>
<feature type="transmembrane region" description="Helical" evidence="6">
    <location>
        <begin position="433"/>
        <end position="453"/>
    </location>
</feature>
<organism evidence="8 9">
    <name type="scientific">Cryptosporangium aurantiacum</name>
    <dbReference type="NCBI Taxonomy" id="134849"/>
    <lineage>
        <taxon>Bacteria</taxon>
        <taxon>Bacillati</taxon>
        <taxon>Actinomycetota</taxon>
        <taxon>Actinomycetes</taxon>
        <taxon>Cryptosporangiales</taxon>
        <taxon>Cryptosporangiaceae</taxon>
        <taxon>Cryptosporangium</taxon>
    </lineage>
</organism>
<accession>A0A1M7RK56</accession>
<gene>
    <name evidence="8" type="ORF">SAMN05443668_11656</name>
</gene>
<dbReference type="AlphaFoldDB" id="A0A1M7RK56"/>
<reference evidence="8 9" key="1">
    <citation type="submission" date="2016-11" db="EMBL/GenBank/DDBJ databases">
        <authorList>
            <person name="Jaros S."/>
            <person name="Januszkiewicz K."/>
            <person name="Wedrychowicz H."/>
        </authorList>
    </citation>
    <scope>NUCLEOTIDE SEQUENCE [LARGE SCALE GENOMIC DNA]</scope>
    <source>
        <strain evidence="8 9">DSM 46144</strain>
    </source>
</reference>
<feature type="transmembrane region" description="Helical" evidence="6">
    <location>
        <begin position="373"/>
        <end position="397"/>
    </location>
</feature>
<keyword evidence="2" id="KW-1003">Cell membrane</keyword>
<evidence type="ECO:0000259" key="7">
    <source>
        <dbReference type="Pfam" id="PF02687"/>
    </source>
</evidence>
<keyword evidence="5 6" id="KW-0472">Membrane</keyword>
<dbReference type="STRING" id="134849.SAMN05443668_11656"/>
<dbReference type="InterPro" id="IPR003838">
    <property type="entry name" value="ABC3_permease_C"/>
</dbReference>
<feature type="transmembrane region" description="Helical" evidence="6">
    <location>
        <begin position="643"/>
        <end position="664"/>
    </location>
</feature>
<protein>
    <submittedName>
        <fullName evidence="8">ABC-type transport system, involved in lipoprotein release, permease component</fullName>
    </submittedName>
</protein>
<proteinExistence type="predicted"/>
<evidence type="ECO:0000313" key="9">
    <source>
        <dbReference type="Proteomes" id="UP000184440"/>
    </source>
</evidence>
<evidence type="ECO:0000313" key="8">
    <source>
        <dbReference type="EMBL" id="SHN46520.1"/>
    </source>
</evidence>
<evidence type="ECO:0000256" key="6">
    <source>
        <dbReference type="SAM" id="Phobius"/>
    </source>
</evidence>
<feature type="transmembrane region" description="Helical" evidence="6">
    <location>
        <begin position="276"/>
        <end position="301"/>
    </location>
</feature>
<keyword evidence="4 6" id="KW-1133">Transmembrane helix</keyword>
<keyword evidence="9" id="KW-1185">Reference proteome</keyword>
<evidence type="ECO:0000256" key="2">
    <source>
        <dbReference type="ARBA" id="ARBA00022475"/>
    </source>
</evidence>
<evidence type="ECO:0000256" key="1">
    <source>
        <dbReference type="ARBA" id="ARBA00004651"/>
    </source>
</evidence>
<dbReference type="RefSeq" id="WP_073263582.1">
    <property type="nucleotide sequence ID" value="NZ_FRCS01000016.1"/>
</dbReference>
<dbReference type="Pfam" id="PF02687">
    <property type="entry name" value="FtsX"/>
    <property type="match status" value="1"/>
</dbReference>
<feature type="transmembrane region" description="Helical" evidence="6">
    <location>
        <begin position="676"/>
        <end position="701"/>
    </location>
</feature>
<feature type="transmembrane region" description="Helical" evidence="6">
    <location>
        <begin position="329"/>
        <end position="353"/>
    </location>
</feature>
<dbReference type="Proteomes" id="UP000184440">
    <property type="component" value="Unassembled WGS sequence"/>
</dbReference>
<feature type="transmembrane region" description="Helical" evidence="6">
    <location>
        <begin position="738"/>
        <end position="757"/>
    </location>
</feature>
<feature type="domain" description="ABC3 transporter permease C-terminal" evidence="7">
    <location>
        <begin position="647"/>
        <end position="755"/>
    </location>
</feature>
<dbReference type="EMBL" id="FRCS01000016">
    <property type="protein sequence ID" value="SHN46520.1"/>
    <property type="molecule type" value="Genomic_DNA"/>
</dbReference>
<comment type="subcellular location">
    <subcellularLocation>
        <location evidence="1">Cell membrane</location>
        <topology evidence="1">Multi-pass membrane protein</topology>
    </subcellularLocation>
</comment>